<organism evidence="2 3">
    <name type="scientific">Coniosporium apollinis (strain CBS 100218)</name>
    <name type="common">Rock-inhabiting black yeast</name>
    <dbReference type="NCBI Taxonomy" id="1168221"/>
    <lineage>
        <taxon>Eukaryota</taxon>
        <taxon>Fungi</taxon>
        <taxon>Dikarya</taxon>
        <taxon>Ascomycota</taxon>
        <taxon>Pezizomycotina</taxon>
        <taxon>Dothideomycetes</taxon>
        <taxon>Dothideomycetes incertae sedis</taxon>
        <taxon>Coniosporium</taxon>
    </lineage>
</organism>
<feature type="region of interest" description="Disordered" evidence="1">
    <location>
        <begin position="1"/>
        <end position="45"/>
    </location>
</feature>
<dbReference type="InterPro" id="IPR022036">
    <property type="entry name" value="DUF3605"/>
</dbReference>
<evidence type="ECO:0000313" key="3">
    <source>
        <dbReference type="Proteomes" id="UP000016924"/>
    </source>
</evidence>
<name>R7YVG6_CONA1</name>
<dbReference type="PANTHER" id="PTHR35020:SF2">
    <property type="entry name" value="N-ACETYLGLUCOSAMINE-INDUCED PROTEIN 1"/>
    <property type="match status" value="1"/>
</dbReference>
<dbReference type="Pfam" id="PF12239">
    <property type="entry name" value="DUF3605"/>
    <property type="match status" value="1"/>
</dbReference>
<evidence type="ECO:0008006" key="4">
    <source>
        <dbReference type="Google" id="ProtNLM"/>
    </source>
</evidence>
<evidence type="ECO:0000313" key="2">
    <source>
        <dbReference type="EMBL" id="EON65631.1"/>
    </source>
</evidence>
<dbReference type="OMA" id="YHDWEDL"/>
<gene>
    <name evidence="2" type="ORF">W97_04870</name>
</gene>
<dbReference type="PANTHER" id="PTHR35020">
    <property type="entry name" value="N-ACETYLGLUCOSAMINE-INDUCED PROTEIN 1"/>
    <property type="match status" value="1"/>
</dbReference>
<accession>R7YVG6</accession>
<dbReference type="OrthoDB" id="498286at2759"/>
<proteinExistence type="predicted"/>
<sequence length="269" mass="30318">MINDSSQSKQTPPATHAGSDLTTPTKPPETASVRQPESQPPEAPAFNLTARDRQQLEADDSTFTPHGWSSLASIISENRLEDLLRYPSDLRRYLSWSASTRVAYGSTTAFLLQERLRWILLPSVDPEAGPQFEFMNEIPFADARDYKILRNDWPYGLEDGIVHLVVWLKTPIPTTPDTGDLTRRSREMVEEFVTRVFRKGAGEEDGEMGSKVLWFKNPTGLQSVRGIDHVHVLVRGVSEEVVEGWVRENGRKRSGELCVDLRKGGRTSR</sequence>
<dbReference type="eggNOG" id="ENOG502S263">
    <property type="taxonomic scope" value="Eukaryota"/>
</dbReference>
<dbReference type="GO" id="GO:0006044">
    <property type="term" value="P:N-acetylglucosamine metabolic process"/>
    <property type="evidence" value="ECO:0007669"/>
    <property type="project" value="TreeGrafter"/>
</dbReference>
<dbReference type="STRING" id="1168221.R7YVG6"/>
<evidence type="ECO:0000256" key="1">
    <source>
        <dbReference type="SAM" id="MobiDB-lite"/>
    </source>
</evidence>
<dbReference type="Proteomes" id="UP000016924">
    <property type="component" value="Unassembled WGS sequence"/>
</dbReference>
<dbReference type="HOGENOM" id="CLU_075862_0_0_1"/>
<dbReference type="GO" id="GO:0005737">
    <property type="term" value="C:cytoplasm"/>
    <property type="evidence" value="ECO:0007669"/>
    <property type="project" value="TreeGrafter"/>
</dbReference>
<dbReference type="GeneID" id="19902181"/>
<reference evidence="3" key="1">
    <citation type="submission" date="2012-06" db="EMBL/GenBank/DDBJ databases">
        <title>The genome sequence of Coniosporium apollinis CBS 100218.</title>
        <authorList>
            <consortium name="The Broad Institute Genome Sequencing Platform"/>
            <person name="Cuomo C."/>
            <person name="Gorbushina A."/>
            <person name="Noack S."/>
            <person name="Walker B."/>
            <person name="Young S.K."/>
            <person name="Zeng Q."/>
            <person name="Gargeya S."/>
            <person name="Fitzgerald M."/>
            <person name="Haas B."/>
            <person name="Abouelleil A."/>
            <person name="Alvarado L."/>
            <person name="Arachchi H.M."/>
            <person name="Berlin A.M."/>
            <person name="Chapman S.B."/>
            <person name="Goldberg J."/>
            <person name="Griggs A."/>
            <person name="Gujja S."/>
            <person name="Hansen M."/>
            <person name="Howarth C."/>
            <person name="Imamovic A."/>
            <person name="Larimer J."/>
            <person name="McCowan C."/>
            <person name="Montmayeur A."/>
            <person name="Murphy C."/>
            <person name="Neiman D."/>
            <person name="Pearson M."/>
            <person name="Priest M."/>
            <person name="Roberts A."/>
            <person name="Saif S."/>
            <person name="Shea T."/>
            <person name="Sisk P."/>
            <person name="Sykes S."/>
            <person name="Wortman J."/>
            <person name="Nusbaum C."/>
            <person name="Birren B."/>
        </authorList>
    </citation>
    <scope>NUCLEOTIDE SEQUENCE [LARGE SCALE GENOMIC DNA]</scope>
    <source>
        <strain evidence="3">CBS 100218</strain>
    </source>
</reference>
<feature type="compositionally biased region" description="Polar residues" evidence="1">
    <location>
        <begin position="1"/>
        <end position="13"/>
    </location>
</feature>
<dbReference type="RefSeq" id="XP_007780948.1">
    <property type="nucleotide sequence ID" value="XM_007782758.1"/>
</dbReference>
<protein>
    <recommendedName>
        <fullName evidence="4">N-acetylglucosamine-induced protein 1</fullName>
    </recommendedName>
</protein>
<keyword evidence="3" id="KW-1185">Reference proteome</keyword>
<dbReference type="EMBL" id="JH767575">
    <property type="protein sequence ID" value="EON65631.1"/>
    <property type="molecule type" value="Genomic_DNA"/>
</dbReference>
<dbReference type="AlphaFoldDB" id="R7YVG6"/>